<dbReference type="GO" id="GO:0043565">
    <property type="term" value="F:sequence-specific DNA binding"/>
    <property type="evidence" value="ECO:0007669"/>
    <property type="project" value="InterPro"/>
</dbReference>
<dbReference type="InterPro" id="IPR010921">
    <property type="entry name" value="Trp_repressor/repl_initiator"/>
</dbReference>
<dbReference type="AlphaFoldDB" id="A0A662D4C5"/>
<dbReference type="InterPro" id="IPR055247">
    <property type="entry name" value="InsJ-like_HTH"/>
</dbReference>
<organism evidence="3 4">
    <name type="scientific">Aerophobetes bacterium</name>
    <dbReference type="NCBI Taxonomy" id="2030807"/>
    <lineage>
        <taxon>Bacteria</taxon>
        <taxon>Candidatus Aerophobota</taxon>
    </lineage>
</organism>
<evidence type="ECO:0000313" key="4">
    <source>
        <dbReference type="Proteomes" id="UP000277457"/>
    </source>
</evidence>
<keyword evidence="1" id="KW-0175">Coiled coil</keyword>
<evidence type="ECO:0000256" key="1">
    <source>
        <dbReference type="SAM" id="Coils"/>
    </source>
</evidence>
<dbReference type="SUPFAM" id="SSF48295">
    <property type="entry name" value="TrpR-like"/>
    <property type="match status" value="1"/>
</dbReference>
<reference evidence="3 4" key="1">
    <citation type="submission" date="2018-06" db="EMBL/GenBank/DDBJ databases">
        <title>Extensive metabolic versatility and redundancy in microbially diverse, dynamic hydrothermal sediments.</title>
        <authorList>
            <person name="Dombrowski N."/>
            <person name="Teske A."/>
            <person name="Baker B.J."/>
        </authorList>
    </citation>
    <scope>NUCLEOTIDE SEQUENCE [LARGE SCALE GENOMIC DNA]</scope>
    <source>
        <strain evidence="3">B7_G13</strain>
    </source>
</reference>
<sequence length="192" mass="22933">MFFYEGKRRMRGYRFISIKEKILIVSQVIAGEKVKLVADKHRVSRPSVYSWTQRALGALEEALKPDKRGHELKRTKLKIKKQNEEIDRLKNIIKKKEEQIKELRGKMDFQKKDIFRPLKCPHCGFEKIYRNGTYKIGIEKLLDELKKRKVEEITVQQFICSYCKRTVRPKKNGKIILLYESYRGNGEDELRR</sequence>
<evidence type="ECO:0000313" key="3">
    <source>
        <dbReference type="EMBL" id="RLE07370.1"/>
    </source>
</evidence>
<dbReference type="Pfam" id="PF13518">
    <property type="entry name" value="HTH_28"/>
    <property type="match status" value="1"/>
</dbReference>
<name>A0A662D4C5_UNCAE</name>
<protein>
    <recommendedName>
        <fullName evidence="2">Insertion element IS150 protein InsJ-like helix-turn-helix domain-containing protein</fullName>
    </recommendedName>
</protein>
<gene>
    <name evidence="3" type="ORF">DRZ78_03100</name>
</gene>
<evidence type="ECO:0000259" key="2">
    <source>
        <dbReference type="Pfam" id="PF13518"/>
    </source>
</evidence>
<accession>A0A662D4C5</accession>
<dbReference type="EMBL" id="QMPY01000099">
    <property type="protein sequence ID" value="RLE07370.1"/>
    <property type="molecule type" value="Genomic_DNA"/>
</dbReference>
<dbReference type="Proteomes" id="UP000277457">
    <property type="component" value="Unassembled WGS sequence"/>
</dbReference>
<comment type="caution">
    <text evidence="3">The sequence shown here is derived from an EMBL/GenBank/DDBJ whole genome shotgun (WGS) entry which is preliminary data.</text>
</comment>
<proteinExistence type="predicted"/>
<feature type="domain" description="Insertion element IS150 protein InsJ-like helix-turn-helix" evidence="2">
    <location>
        <begin position="20"/>
        <end position="69"/>
    </location>
</feature>
<feature type="coiled-coil region" evidence="1">
    <location>
        <begin position="72"/>
        <end position="113"/>
    </location>
</feature>